<dbReference type="Proteomes" id="UP001142462">
    <property type="component" value="Unassembled WGS sequence"/>
</dbReference>
<evidence type="ECO:0000256" key="1">
    <source>
        <dbReference type="ARBA" id="ARBA00006521"/>
    </source>
</evidence>
<dbReference type="GO" id="GO:0097506">
    <property type="term" value="F:deaminated base DNA N-glycosylase activity"/>
    <property type="evidence" value="ECO:0007669"/>
    <property type="project" value="UniProtKB-ARBA"/>
</dbReference>
<evidence type="ECO:0000256" key="2">
    <source>
        <dbReference type="ARBA" id="ARBA00019403"/>
    </source>
</evidence>
<dbReference type="GO" id="GO:0006281">
    <property type="term" value="P:DNA repair"/>
    <property type="evidence" value="ECO:0007669"/>
    <property type="project" value="UniProtKB-KW"/>
</dbReference>
<evidence type="ECO:0000256" key="3">
    <source>
        <dbReference type="ARBA" id="ARBA00022485"/>
    </source>
</evidence>
<dbReference type="InterPro" id="IPR036895">
    <property type="entry name" value="Uracil-DNA_glycosylase-like_sf"/>
</dbReference>
<evidence type="ECO:0000256" key="7">
    <source>
        <dbReference type="ARBA" id="ARBA00023004"/>
    </source>
</evidence>
<dbReference type="SMART" id="SM00987">
    <property type="entry name" value="UreE_C"/>
    <property type="match status" value="1"/>
</dbReference>
<keyword evidence="5" id="KW-0227">DNA damage</keyword>
<dbReference type="GO" id="GO:0051539">
    <property type="term" value="F:4 iron, 4 sulfur cluster binding"/>
    <property type="evidence" value="ECO:0007669"/>
    <property type="project" value="UniProtKB-KW"/>
</dbReference>
<dbReference type="EMBL" id="BSEJ01000007">
    <property type="protein sequence ID" value="GLJ61640.1"/>
    <property type="molecule type" value="Genomic_DNA"/>
</dbReference>
<evidence type="ECO:0000259" key="10">
    <source>
        <dbReference type="SMART" id="SM00986"/>
    </source>
</evidence>
<sequence length="215" mass="23015">MAMADIDRPGAGEWVPEGADLDGLRQAAETCRGCELWEDATQVVFSRGSPAARLMLVGEQPGDREDLEGEPFVGPAGRVLADALDAASVPDEDVYRTNAVKHFRFERRGKRRIHEKPAVGHLTACRPWLEAEIALVRPSAIVALGATAARSVLGAPVKIGEARGTVLESADASATPTIVTAHPSSLLRIREATDRQTAFDHLVDDLRTAARIAHG</sequence>
<dbReference type="SMART" id="SM00986">
    <property type="entry name" value="UDG"/>
    <property type="match status" value="1"/>
</dbReference>
<keyword evidence="7" id="KW-0408">Iron</keyword>
<feature type="domain" description="Uracil-DNA glycosylase-like" evidence="10">
    <location>
        <begin position="45"/>
        <end position="207"/>
    </location>
</feature>
<evidence type="ECO:0000256" key="8">
    <source>
        <dbReference type="ARBA" id="ARBA00023014"/>
    </source>
</evidence>
<organism evidence="11 12">
    <name type="scientific">Microbacterium barkeri</name>
    <dbReference type="NCBI Taxonomy" id="33917"/>
    <lineage>
        <taxon>Bacteria</taxon>
        <taxon>Bacillati</taxon>
        <taxon>Actinomycetota</taxon>
        <taxon>Actinomycetes</taxon>
        <taxon>Micrococcales</taxon>
        <taxon>Microbacteriaceae</taxon>
        <taxon>Microbacterium</taxon>
    </lineage>
</organism>
<evidence type="ECO:0000256" key="6">
    <source>
        <dbReference type="ARBA" id="ARBA00022801"/>
    </source>
</evidence>
<dbReference type="CDD" id="cd10030">
    <property type="entry name" value="UDG-F4_TTUDGA_SPO1dp_like"/>
    <property type="match status" value="1"/>
</dbReference>
<keyword evidence="12" id="KW-1185">Reference proteome</keyword>
<dbReference type="PANTHER" id="PTHR33693">
    <property type="entry name" value="TYPE-5 URACIL-DNA GLYCOSYLASE"/>
    <property type="match status" value="1"/>
</dbReference>
<comment type="caution">
    <text evidence="11">The sequence shown here is derived from an EMBL/GenBank/DDBJ whole genome shotgun (WGS) entry which is preliminary data.</text>
</comment>
<dbReference type="InterPro" id="IPR005273">
    <property type="entry name" value="Ura-DNA_glyco_family4"/>
</dbReference>
<evidence type="ECO:0000256" key="9">
    <source>
        <dbReference type="ARBA" id="ARBA00023204"/>
    </source>
</evidence>
<proteinExistence type="inferred from homology"/>
<dbReference type="GO" id="GO:0046872">
    <property type="term" value="F:metal ion binding"/>
    <property type="evidence" value="ECO:0007669"/>
    <property type="project" value="UniProtKB-KW"/>
</dbReference>
<accession>A0A9W6H3Q9</accession>
<dbReference type="InterPro" id="IPR051536">
    <property type="entry name" value="UDG_Type-4/5"/>
</dbReference>
<keyword evidence="4" id="KW-0479">Metal-binding</keyword>
<evidence type="ECO:0000256" key="5">
    <source>
        <dbReference type="ARBA" id="ARBA00022763"/>
    </source>
</evidence>
<protein>
    <recommendedName>
        <fullName evidence="2">Type-4 uracil-DNA glycosylase</fullName>
    </recommendedName>
</protein>
<comment type="similarity">
    <text evidence="1">Belongs to the uracil-DNA glycosylase (UDG) superfamily. Type 4 (UDGa) family.</text>
</comment>
<evidence type="ECO:0000256" key="4">
    <source>
        <dbReference type="ARBA" id="ARBA00022723"/>
    </source>
</evidence>
<name>A0A9W6H3Q9_9MICO</name>
<dbReference type="SUPFAM" id="SSF52141">
    <property type="entry name" value="Uracil-DNA glycosylase-like"/>
    <property type="match status" value="1"/>
</dbReference>
<dbReference type="Gene3D" id="3.40.470.10">
    <property type="entry name" value="Uracil-DNA glycosylase-like domain"/>
    <property type="match status" value="1"/>
</dbReference>
<dbReference type="InterPro" id="IPR005122">
    <property type="entry name" value="Uracil-DNA_glycosylase-like"/>
</dbReference>
<gene>
    <name evidence="11" type="ORF">GCM10017576_17700</name>
</gene>
<keyword evidence="3" id="KW-0004">4Fe-4S</keyword>
<reference evidence="11" key="2">
    <citation type="submission" date="2023-01" db="EMBL/GenBank/DDBJ databases">
        <authorList>
            <person name="Sun Q."/>
            <person name="Evtushenko L."/>
        </authorList>
    </citation>
    <scope>NUCLEOTIDE SEQUENCE</scope>
    <source>
        <strain evidence="11">VKM Ac-1020</strain>
    </source>
</reference>
<evidence type="ECO:0000313" key="11">
    <source>
        <dbReference type="EMBL" id="GLJ61640.1"/>
    </source>
</evidence>
<keyword evidence="6" id="KW-0378">Hydrolase</keyword>
<keyword evidence="9" id="KW-0234">DNA repair</keyword>
<reference evidence="11" key="1">
    <citation type="journal article" date="2014" name="Int. J. Syst. Evol. Microbiol.">
        <title>Complete genome sequence of Corynebacterium casei LMG S-19264T (=DSM 44701T), isolated from a smear-ripened cheese.</title>
        <authorList>
            <consortium name="US DOE Joint Genome Institute (JGI-PGF)"/>
            <person name="Walter F."/>
            <person name="Albersmeier A."/>
            <person name="Kalinowski J."/>
            <person name="Ruckert C."/>
        </authorList>
    </citation>
    <scope>NUCLEOTIDE SEQUENCE</scope>
    <source>
        <strain evidence="11">VKM Ac-1020</strain>
    </source>
</reference>
<evidence type="ECO:0000313" key="12">
    <source>
        <dbReference type="Proteomes" id="UP001142462"/>
    </source>
</evidence>
<keyword evidence="8" id="KW-0411">Iron-sulfur</keyword>
<dbReference type="PANTHER" id="PTHR33693:SF9">
    <property type="entry name" value="TYPE-4 URACIL-DNA GLYCOSYLASE"/>
    <property type="match status" value="1"/>
</dbReference>
<dbReference type="Pfam" id="PF03167">
    <property type="entry name" value="UDG"/>
    <property type="match status" value="1"/>
</dbReference>
<dbReference type="AlphaFoldDB" id="A0A9W6H3Q9"/>
<dbReference type="NCBIfam" id="TIGR03914">
    <property type="entry name" value="UDG_fam_dom"/>
    <property type="match status" value="1"/>
</dbReference>